<keyword evidence="3" id="KW-0408">Iron</keyword>
<feature type="domain" description="Rieske" evidence="5">
    <location>
        <begin position="1"/>
        <end position="58"/>
    </location>
</feature>
<accession>T1DA46</accession>
<dbReference type="GO" id="GO:0051537">
    <property type="term" value="F:2 iron, 2 sulfur cluster binding"/>
    <property type="evidence" value="ECO:0007669"/>
    <property type="project" value="UniProtKB-KW"/>
</dbReference>
<dbReference type="SUPFAM" id="SSF50022">
    <property type="entry name" value="ISP domain"/>
    <property type="match status" value="1"/>
</dbReference>
<keyword evidence="4" id="KW-0411">Iron-sulfur</keyword>
<dbReference type="EMBL" id="AUZX01001736">
    <property type="protein sequence ID" value="EQD78304.1"/>
    <property type="molecule type" value="Genomic_DNA"/>
</dbReference>
<dbReference type="AlphaFoldDB" id="T1DA46"/>
<sequence length="95" mass="9996">MLSSILPGPPTDYPNGVIHCDCHGSTYDPSKGAGIITHPTYKPLPNVILAWDPTTDIIAAKNMKGPTIYGKSSDLSGGTPLSNLQKTLMVQMSVG</sequence>
<evidence type="ECO:0000256" key="3">
    <source>
        <dbReference type="ARBA" id="ARBA00023004"/>
    </source>
</evidence>
<comment type="caution">
    <text evidence="6">The sequence shown here is derived from an EMBL/GenBank/DDBJ whole genome shotgun (WGS) entry which is preliminary data.</text>
</comment>
<dbReference type="InterPro" id="IPR017941">
    <property type="entry name" value="Rieske_2Fe-2S"/>
</dbReference>
<keyword evidence="2" id="KW-0479">Metal-binding</keyword>
<dbReference type="PROSITE" id="PS51296">
    <property type="entry name" value="RIESKE"/>
    <property type="match status" value="1"/>
</dbReference>
<evidence type="ECO:0000313" key="6">
    <source>
        <dbReference type="EMBL" id="EQD78304.1"/>
    </source>
</evidence>
<dbReference type="InterPro" id="IPR036922">
    <property type="entry name" value="Rieske_2Fe-2S_sf"/>
</dbReference>
<gene>
    <name evidence="6" type="ORF">B1A_02325</name>
</gene>
<evidence type="ECO:0000256" key="4">
    <source>
        <dbReference type="ARBA" id="ARBA00023014"/>
    </source>
</evidence>
<evidence type="ECO:0000259" key="5">
    <source>
        <dbReference type="PROSITE" id="PS51296"/>
    </source>
</evidence>
<evidence type="ECO:0000256" key="2">
    <source>
        <dbReference type="ARBA" id="ARBA00022723"/>
    </source>
</evidence>
<keyword evidence="1" id="KW-0001">2Fe-2S</keyword>
<evidence type="ECO:0000256" key="1">
    <source>
        <dbReference type="ARBA" id="ARBA00022714"/>
    </source>
</evidence>
<proteinExistence type="predicted"/>
<name>T1DA46_9ZZZZ</name>
<protein>
    <submittedName>
        <fullName evidence="6">Rieske iron-sulfur protein</fullName>
    </submittedName>
</protein>
<organism evidence="6">
    <name type="scientific">mine drainage metagenome</name>
    <dbReference type="NCBI Taxonomy" id="410659"/>
    <lineage>
        <taxon>unclassified sequences</taxon>
        <taxon>metagenomes</taxon>
        <taxon>ecological metagenomes</taxon>
    </lineage>
</organism>
<dbReference type="GO" id="GO:0046872">
    <property type="term" value="F:metal ion binding"/>
    <property type="evidence" value="ECO:0007669"/>
    <property type="project" value="UniProtKB-KW"/>
</dbReference>
<reference evidence="6" key="2">
    <citation type="journal article" date="2014" name="ISME J.">
        <title>Microbial stratification in low pH oxic and suboxic macroscopic growths along an acid mine drainage.</title>
        <authorList>
            <person name="Mendez-Garcia C."/>
            <person name="Mesa V."/>
            <person name="Sprenger R.R."/>
            <person name="Richter M."/>
            <person name="Diez M.S."/>
            <person name="Solano J."/>
            <person name="Bargiela R."/>
            <person name="Golyshina O.V."/>
            <person name="Manteca A."/>
            <person name="Ramos J.L."/>
            <person name="Gallego J.R."/>
            <person name="Llorente I."/>
            <person name="Martins Dos Santos V.A."/>
            <person name="Jensen O.N."/>
            <person name="Pelaez A.I."/>
            <person name="Sanchez J."/>
            <person name="Ferrer M."/>
        </authorList>
    </citation>
    <scope>NUCLEOTIDE SEQUENCE</scope>
</reference>
<reference evidence="6" key="1">
    <citation type="submission" date="2013-08" db="EMBL/GenBank/DDBJ databases">
        <authorList>
            <person name="Mendez C."/>
            <person name="Richter M."/>
            <person name="Ferrer M."/>
            <person name="Sanchez J."/>
        </authorList>
    </citation>
    <scope>NUCLEOTIDE SEQUENCE</scope>
</reference>
<dbReference type="Gene3D" id="2.102.10.10">
    <property type="entry name" value="Rieske [2Fe-2S] iron-sulphur domain"/>
    <property type="match status" value="1"/>
</dbReference>